<dbReference type="SMART" id="SM00729">
    <property type="entry name" value="Elp3"/>
    <property type="match status" value="1"/>
</dbReference>
<evidence type="ECO:0000256" key="2">
    <source>
        <dbReference type="ARBA" id="ARBA00022691"/>
    </source>
</evidence>
<dbReference type="SFLD" id="SFLDG01082">
    <property type="entry name" value="B12-binding_domain_containing"/>
    <property type="match status" value="1"/>
</dbReference>
<sequence>MKKKCLIVSFDFTKPDYPNTSYSIASILAKFNDADIVDIEPYSYNLNNFLSTPKKEIEAIVRKEFQEKYLGIINDYSFIALATYAWSENLVNELIKIIRPKFDGKIILGGYEITAWSNEKLFQIYPDVDFYIKGYAEKALEKIFKNETNNIILNEKIDKDDIVSPYLSSILPLNTKKIHWESKRGCPYHCDYCEHGAVADKGSIIRISNDKLEKEIELFKEYNIQEINVLDATFLINKKDITTLEKLLTIPHCKICLQMHFTPVKGNIGKEFLDICQKHRDRISLEFGLQTIHEEEMNMLKRKNILNHVENVISQLNDNEINYSISIIFGIPSQTVESFRQTIEFIKNNNCEKFCAFPLQLPKNSKMRERMDELKIKEFQGEHFSLLFVSECYSFINSEWQEMYRIVESYGDKPPFCGDPIEFTKPIPEKIVYNYLRGGIHCKIRKEQKIGRSIFSL</sequence>
<keyword evidence="7" id="KW-0687">Ribonucleoprotein</keyword>
<dbReference type="InterPro" id="IPR023404">
    <property type="entry name" value="rSAM_horseshoe"/>
</dbReference>
<dbReference type="GO" id="GO:0046872">
    <property type="term" value="F:metal ion binding"/>
    <property type="evidence" value="ECO:0007669"/>
    <property type="project" value="UniProtKB-KW"/>
</dbReference>
<evidence type="ECO:0000259" key="6">
    <source>
        <dbReference type="PROSITE" id="PS51918"/>
    </source>
</evidence>
<evidence type="ECO:0000256" key="4">
    <source>
        <dbReference type="ARBA" id="ARBA00023004"/>
    </source>
</evidence>
<reference evidence="7" key="1">
    <citation type="submission" date="2019-03" db="EMBL/GenBank/DDBJ databases">
        <title>Single cell metagenomics reveals metabolic interactions within the superorganism composed of flagellate Streblomastix strix and complex community of Bacteroidetes bacteria on its surface.</title>
        <authorList>
            <person name="Treitli S.C."/>
            <person name="Kolisko M."/>
            <person name="Husnik F."/>
            <person name="Keeling P."/>
            <person name="Hampl V."/>
        </authorList>
    </citation>
    <scope>NUCLEOTIDE SEQUENCE</scope>
    <source>
        <strain evidence="7">STM</strain>
    </source>
</reference>
<dbReference type="AlphaFoldDB" id="A0A5J4SNF2"/>
<comment type="caution">
    <text evidence="7">The sequence shown here is derived from an EMBL/GenBank/DDBJ whole genome shotgun (WGS) entry which is preliminary data.</text>
</comment>
<dbReference type="GO" id="GO:0005840">
    <property type="term" value="C:ribosome"/>
    <property type="evidence" value="ECO:0007669"/>
    <property type="project" value="UniProtKB-KW"/>
</dbReference>
<dbReference type="Gene3D" id="3.40.50.280">
    <property type="entry name" value="Cobalamin-binding domain"/>
    <property type="match status" value="1"/>
</dbReference>
<dbReference type="InterPro" id="IPR051198">
    <property type="entry name" value="BchE-like"/>
</dbReference>
<dbReference type="PANTHER" id="PTHR43409:SF16">
    <property type="entry name" value="SLR0320 PROTEIN"/>
    <property type="match status" value="1"/>
</dbReference>
<comment type="cofactor">
    <cofactor evidence="1">
        <name>[4Fe-4S] cluster</name>
        <dbReference type="ChEBI" id="CHEBI:49883"/>
    </cofactor>
</comment>
<accession>A0A5J4SNF2</accession>
<dbReference type="SUPFAM" id="SSF102114">
    <property type="entry name" value="Radical SAM enzymes"/>
    <property type="match status" value="1"/>
</dbReference>
<evidence type="ECO:0000256" key="5">
    <source>
        <dbReference type="ARBA" id="ARBA00023014"/>
    </source>
</evidence>
<name>A0A5J4SNF2_9ZZZZ</name>
<keyword evidence="4" id="KW-0408">Iron</keyword>
<dbReference type="GO" id="GO:0103039">
    <property type="term" value="F:protein methylthiotransferase activity"/>
    <property type="evidence" value="ECO:0007669"/>
    <property type="project" value="UniProtKB-EC"/>
</dbReference>
<keyword evidence="3" id="KW-0479">Metal-binding</keyword>
<keyword evidence="7" id="KW-0689">Ribosomal protein</keyword>
<dbReference type="InterPro" id="IPR007197">
    <property type="entry name" value="rSAM"/>
</dbReference>
<dbReference type="SFLD" id="SFLDS00029">
    <property type="entry name" value="Radical_SAM"/>
    <property type="match status" value="1"/>
</dbReference>
<dbReference type="InterPro" id="IPR006638">
    <property type="entry name" value="Elp3/MiaA/NifB-like_rSAM"/>
</dbReference>
<gene>
    <name evidence="7" type="ORF">EZS27_005052</name>
</gene>
<evidence type="ECO:0000313" key="7">
    <source>
        <dbReference type="EMBL" id="KAA6347497.1"/>
    </source>
</evidence>
<evidence type="ECO:0000256" key="1">
    <source>
        <dbReference type="ARBA" id="ARBA00001966"/>
    </source>
</evidence>
<evidence type="ECO:0000256" key="3">
    <source>
        <dbReference type="ARBA" id="ARBA00022723"/>
    </source>
</evidence>
<dbReference type="Gene3D" id="3.80.30.20">
    <property type="entry name" value="tm_1862 like domain"/>
    <property type="match status" value="1"/>
</dbReference>
<organism evidence="7">
    <name type="scientific">termite gut metagenome</name>
    <dbReference type="NCBI Taxonomy" id="433724"/>
    <lineage>
        <taxon>unclassified sequences</taxon>
        <taxon>metagenomes</taxon>
        <taxon>organismal metagenomes</taxon>
    </lineage>
</organism>
<keyword evidence="7" id="KW-0808">Transferase</keyword>
<dbReference type="InterPro" id="IPR058240">
    <property type="entry name" value="rSAM_sf"/>
</dbReference>
<keyword evidence="5" id="KW-0411">Iron-sulfur</keyword>
<dbReference type="GO" id="GO:0005829">
    <property type="term" value="C:cytosol"/>
    <property type="evidence" value="ECO:0007669"/>
    <property type="project" value="TreeGrafter"/>
</dbReference>
<keyword evidence="2" id="KW-0949">S-adenosyl-L-methionine</keyword>
<dbReference type="PANTHER" id="PTHR43409">
    <property type="entry name" value="ANAEROBIC MAGNESIUM-PROTOPORPHYRIN IX MONOMETHYL ESTER CYCLASE-RELATED"/>
    <property type="match status" value="1"/>
</dbReference>
<feature type="domain" description="Radical SAM core" evidence="6">
    <location>
        <begin position="172"/>
        <end position="397"/>
    </location>
</feature>
<dbReference type="EC" id="2.8.4.4" evidence="7"/>
<dbReference type="EMBL" id="SNRY01000094">
    <property type="protein sequence ID" value="KAA6347497.1"/>
    <property type="molecule type" value="Genomic_DNA"/>
</dbReference>
<protein>
    <submittedName>
        <fullName evidence="7">Ribosomal protein S12 methylthiotransferase RimO</fullName>
        <ecNumber evidence="7">2.8.4.4</ecNumber>
    </submittedName>
</protein>
<dbReference type="PROSITE" id="PS51918">
    <property type="entry name" value="RADICAL_SAM"/>
    <property type="match status" value="1"/>
</dbReference>
<dbReference type="Pfam" id="PF04055">
    <property type="entry name" value="Radical_SAM"/>
    <property type="match status" value="1"/>
</dbReference>
<proteinExistence type="predicted"/>
<dbReference type="GO" id="GO:0051536">
    <property type="term" value="F:iron-sulfur cluster binding"/>
    <property type="evidence" value="ECO:0007669"/>
    <property type="project" value="UniProtKB-KW"/>
</dbReference>